<gene>
    <name evidence="1" type="ORF">TRIADDRAFT_50702</name>
</gene>
<proteinExistence type="predicted"/>
<sequence>MQKVLKWWQNYKYRFVPYLIWKLKDRTIKYIPKENSSTEGLQVKENEICNTLKDESLAMDSQAASMIMMNVCGFTIARKETKDKGIGVYVSDGYIPPGKVVALYPGTIYQSHDSMLFQSIRNSFMFRCVDGTIIDGKDHGISKAVYMSCTKRDILGHHILNDITWLTSNPVNPMAIGQYINNQSKNSPANVIYHEINFPEDLPLTLYRFIPNVYFRNLTYEEEMGTRKIRMVILISTHPIMKGEELRSSYFTVIT</sequence>
<accession>B3S4T3</accession>
<keyword evidence="2" id="KW-1185">Reference proteome</keyword>
<evidence type="ECO:0000313" key="1">
    <source>
        <dbReference type="EMBL" id="EDV22269.1"/>
    </source>
</evidence>
<dbReference type="eggNOG" id="ENOG502QVIC">
    <property type="taxonomic scope" value="Eukaryota"/>
</dbReference>
<dbReference type="OrthoDB" id="442460at2759"/>
<dbReference type="OMA" id="YQPYEPI"/>
<dbReference type="AlphaFoldDB" id="B3S4T3"/>
<dbReference type="PANTHER" id="PTHR33524:SF2">
    <property type="entry name" value="SET DOMAIN-CONTAINING PROTEIN 9"/>
    <property type="match status" value="1"/>
</dbReference>
<dbReference type="Gene3D" id="2.170.270.10">
    <property type="entry name" value="SET domain"/>
    <property type="match status" value="1"/>
</dbReference>
<dbReference type="SUPFAM" id="SSF82199">
    <property type="entry name" value="SET domain"/>
    <property type="match status" value="1"/>
</dbReference>
<dbReference type="RefSeq" id="XP_002115424.1">
    <property type="nucleotide sequence ID" value="XM_002115388.1"/>
</dbReference>
<evidence type="ECO:0000313" key="2">
    <source>
        <dbReference type="Proteomes" id="UP000009022"/>
    </source>
</evidence>
<dbReference type="HOGENOM" id="CLU_930547_0_0_1"/>
<evidence type="ECO:0008006" key="3">
    <source>
        <dbReference type="Google" id="ProtNLM"/>
    </source>
</evidence>
<dbReference type="CDD" id="cd10537">
    <property type="entry name" value="SET_SETD9"/>
    <property type="match status" value="1"/>
</dbReference>
<dbReference type="KEGG" id="tad:TRIADDRAFT_50702"/>
<organism evidence="1 2">
    <name type="scientific">Trichoplax adhaerens</name>
    <name type="common">Trichoplax reptans</name>
    <dbReference type="NCBI Taxonomy" id="10228"/>
    <lineage>
        <taxon>Eukaryota</taxon>
        <taxon>Metazoa</taxon>
        <taxon>Placozoa</taxon>
        <taxon>Uniplacotomia</taxon>
        <taxon>Trichoplacea</taxon>
        <taxon>Trichoplacidae</taxon>
        <taxon>Trichoplax</taxon>
    </lineage>
</organism>
<dbReference type="PANTHER" id="PTHR33524">
    <property type="entry name" value="C5ORF35"/>
    <property type="match status" value="1"/>
</dbReference>
<dbReference type="GeneID" id="6756509"/>
<dbReference type="Proteomes" id="UP000009022">
    <property type="component" value="Unassembled WGS sequence"/>
</dbReference>
<dbReference type="EMBL" id="DS985250">
    <property type="protein sequence ID" value="EDV22269.1"/>
    <property type="molecule type" value="Genomic_DNA"/>
</dbReference>
<dbReference type="InParanoid" id="B3S4T3"/>
<dbReference type="CTD" id="6756509"/>
<reference evidence="1 2" key="1">
    <citation type="journal article" date="2008" name="Nature">
        <title>The Trichoplax genome and the nature of placozoans.</title>
        <authorList>
            <person name="Srivastava M."/>
            <person name="Begovic E."/>
            <person name="Chapman J."/>
            <person name="Putnam N.H."/>
            <person name="Hellsten U."/>
            <person name="Kawashima T."/>
            <person name="Kuo A."/>
            <person name="Mitros T."/>
            <person name="Salamov A."/>
            <person name="Carpenter M.L."/>
            <person name="Signorovitch A.Y."/>
            <person name="Moreno M.A."/>
            <person name="Kamm K."/>
            <person name="Grimwood J."/>
            <person name="Schmutz J."/>
            <person name="Shapiro H."/>
            <person name="Grigoriev I.V."/>
            <person name="Buss L.W."/>
            <person name="Schierwater B."/>
            <person name="Dellaporta S.L."/>
            <person name="Rokhsar D.S."/>
        </authorList>
    </citation>
    <scope>NUCLEOTIDE SEQUENCE [LARGE SCALE GENOMIC DNA]</scope>
    <source>
        <strain evidence="1 2">Grell-BS-1999</strain>
    </source>
</reference>
<dbReference type="InterPro" id="IPR040415">
    <property type="entry name" value="SETD9"/>
</dbReference>
<dbReference type="PhylomeDB" id="B3S4T3"/>
<protein>
    <recommendedName>
        <fullName evidence="3">SET domain-containing protein</fullName>
    </recommendedName>
</protein>
<dbReference type="InterPro" id="IPR046341">
    <property type="entry name" value="SET_dom_sf"/>
</dbReference>
<name>B3S4T3_TRIAD</name>